<evidence type="ECO:0000259" key="9">
    <source>
        <dbReference type="Pfam" id="PF12161"/>
    </source>
</evidence>
<dbReference type="GO" id="GO:0008168">
    <property type="term" value="F:methyltransferase activity"/>
    <property type="evidence" value="ECO:0007669"/>
    <property type="project" value="UniProtKB-KW"/>
</dbReference>
<protein>
    <recommendedName>
        <fullName evidence="2">site-specific DNA-methyltransferase (adenine-specific)</fullName>
        <ecNumber evidence="2">2.1.1.72</ecNumber>
    </recommendedName>
</protein>
<proteinExistence type="inferred from homology"/>
<evidence type="ECO:0000256" key="2">
    <source>
        <dbReference type="ARBA" id="ARBA00011900"/>
    </source>
</evidence>
<evidence type="ECO:0000256" key="4">
    <source>
        <dbReference type="ARBA" id="ARBA00022679"/>
    </source>
</evidence>
<dbReference type="PROSITE" id="PS00092">
    <property type="entry name" value="N6_MTASE"/>
    <property type="match status" value="1"/>
</dbReference>
<dbReference type="GO" id="GO:0032259">
    <property type="term" value="P:methylation"/>
    <property type="evidence" value="ECO:0007669"/>
    <property type="project" value="UniProtKB-KW"/>
</dbReference>
<feature type="domain" description="DNA methylase adenine-specific" evidence="8">
    <location>
        <begin position="146"/>
        <end position="474"/>
    </location>
</feature>
<name>A0ABY9MQW0_9GAMM</name>
<dbReference type="InterPro" id="IPR051537">
    <property type="entry name" value="DNA_Adenine_Mtase"/>
</dbReference>
<dbReference type="Gene3D" id="1.20.1260.30">
    <property type="match status" value="1"/>
</dbReference>
<dbReference type="Proteomes" id="UP001236657">
    <property type="component" value="Chromosome"/>
</dbReference>
<evidence type="ECO:0000259" key="8">
    <source>
        <dbReference type="Pfam" id="PF02384"/>
    </source>
</evidence>
<dbReference type="Gene3D" id="3.40.50.150">
    <property type="entry name" value="Vaccinia Virus protein VP39"/>
    <property type="match status" value="1"/>
</dbReference>
<evidence type="ECO:0000256" key="1">
    <source>
        <dbReference type="ARBA" id="ARBA00006594"/>
    </source>
</evidence>
<dbReference type="EC" id="2.1.1.72" evidence="2"/>
<dbReference type="InterPro" id="IPR022749">
    <property type="entry name" value="D12N6_MeTrfase_N"/>
</dbReference>
<dbReference type="RefSeq" id="WP_308895698.1">
    <property type="nucleotide sequence ID" value="NZ_CP133218.1"/>
</dbReference>
<evidence type="ECO:0000313" key="11">
    <source>
        <dbReference type="Proteomes" id="UP001236657"/>
    </source>
</evidence>
<feature type="domain" description="N6 adenine-specific DNA methyltransferase N-terminal" evidence="9">
    <location>
        <begin position="6"/>
        <end position="138"/>
    </location>
</feature>
<keyword evidence="5" id="KW-0949">S-adenosyl-L-methionine</keyword>
<organism evidence="10 11">
    <name type="scientific">Thiothrix lacustris</name>
    <dbReference type="NCBI Taxonomy" id="525917"/>
    <lineage>
        <taxon>Bacteria</taxon>
        <taxon>Pseudomonadati</taxon>
        <taxon>Pseudomonadota</taxon>
        <taxon>Gammaproteobacteria</taxon>
        <taxon>Thiotrichales</taxon>
        <taxon>Thiotrichaceae</taxon>
        <taxon>Thiothrix</taxon>
    </lineage>
</organism>
<dbReference type="PRINTS" id="PR00507">
    <property type="entry name" value="N12N6MTFRASE"/>
</dbReference>
<dbReference type="InterPro" id="IPR029063">
    <property type="entry name" value="SAM-dependent_MTases_sf"/>
</dbReference>
<dbReference type="InterPro" id="IPR038333">
    <property type="entry name" value="T1MK-like_N_sf"/>
</dbReference>
<dbReference type="EMBL" id="CP133218">
    <property type="protein sequence ID" value="WML91044.1"/>
    <property type="molecule type" value="Genomic_DNA"/>
</dbReference>
<accession>A0ABY9MQW0</accession>
<keyword evidence="4 10" id="KW-0808">Transferase</keyword>
<evidence type="ECO:0000256" key="7">
    <source>
        <dbReference type="ARBA" id="ARBA00047942"/>
    </source>
</evidence>
<reference evidence="10 11" key="1">
    <citation type="submission" date="2023-08" db="EMBL/GenBank/DDBJ databases">
        <title>New molecular markers tilS and rpoB for phylogenetic and monitoring studies of the genus Thiothrix biodiversity.</title>
        <authorList>
            <person name="Ravin N.V."/>
            <person name="Smolyakov D."/>
            <person name="Markov N.D."/>
            <person name="Beletsky A.V."/>
            <person name="Mardanov A.V."/>
            <person name="Rudenko T.S."/>
            <person name="Grabovich M.Y."/>
        </authorList>
    </citation>
    <scope>NUCLEOTIDE SEQUENCE [LARGE SCALE GENOMIC DNA]</scope>
    <source>
        <strain evidence="10 11">MK1</strain>
    </source>
</reference>
<sequence length="506" mass="56779">MITGELKSKIDKIWDTMWSGGVSNPLSVIEQLTYLLFIKRLDELHTLKEKKANRLRKPIEDPIFGEDAAQQALRWSHFKDTTADVMFATVRDQVFPFMKTLGQNTADAEAAQSTYSQHMKDAMFMMPSPRVLSNVVDQLDSIDMSDADTKGDLYEYMLGKIASAGQNGQFRTPRHIIQLMVDMTAPTPKDAICDPACGTAGFLVAASEYLNAHHRSEIYRDAESRKRYVEDTFFGFDFDNTMLRIGSMNMLLHGVDNPDIRYKDSLAERSDNEGDDSETYSLILANPPFAGSLDYESTAKDLQRMVKTKKTELLFIALFLRLLQTGGRAAVIVPDGVLFGSSNAHKALRQMIVETHKLDGIVSMPSGVFKPYAGVSTAILFFTKTNKGGTDKVWFYDMQADGFSLDDKRTAQPDKSDLPDILQRWKNVPFDSAQGTGEALRLRTDKSFLVPKAEIAANDYDLSINRYKEVKHEKVTYDAPKVILERLAKLEEEITKGQNVLKGLLG</sequence>
<evidence type="ECO:0000313" key="10">
    <source>
        <dbReference type="EMBL" id="WML91044.1"/>
    </source>
</evidence>
<evidence type="ECO:0000256" key="6">
    <source>
        <dbReference type="ARBA" id="ARBA00022747"/>
    </source>
</evidence>
<keyword evidence="11" id="KW-1185">Reference proteome</keyword>
<keyword evidence="3 10" id="KW-0489">Methyltransferase</keyword>
<dbReference type="Pfam" id="PF12161">
    <property type="entry name" value="HsdM_N"/>
    <property type="match status" value="1"/>
</dbReference>
<dbReference type="InterPro" id="IPR003356">
    <property type="entry name" value="DNA_methylase_A-5"/>
</dbReference>
<dbReference type="Pfam" id="PF02384">
    <property type="entry name" value="N6_Mtase"/>
    <property type="match status" value="1"/>
</dbReference>
<comment type="catalytic activity">
    <reaction evidence="7">
        <text>a 2'-deoxyadenosine in DNA + S-adenosyl-L-methionine = an N(6)-methyl-2'-deoxyadenosine in DNA + S-adenosyl-L-homocysteine + H(+)</text>
        <dbReference type="Rhea" id="RHEA:15197"/>
        <dbReference type="Rhea" id="RHEA-COMP:12418"/>
        <dbReference type="Rhea" id="RHEA-COMP:12419"/>
        <dbReference type="ChEBI" id="CHEBI:15378"/>
        <dbReference type="ChEBI" id="CHEBI:57856"/>
        <dbReference type="ChEBI" id="CHEBI:59789"/>
        <dbReference type="ChEBI" id="CHEBI:90615"/>
        <dbReference type="ChEBI" id="CHEBI:90616"/>
        <dbReference type="EC" id="2.1.1.72"/>
    </reaction>
</comment>
<evidence type="ECO:0000256" key="5">
    <source>
        <dbReference type="ARBA" id="ARBA00022691"/>
    </source>
</evidence>
<dbReference type="SUPFAM" id="SSF53335">
    <property type="entry name" value="S-adenosyl-L-methionine-dependent methyltransferases"/>
    <property type="match status" value="1"/>
</dbReference>
<evidence type="ECO:0000256" key="3">
    <source>
        <dbReference type="ARBA" id="ARBA00022603"/>
    </source>
</evidence>
<dbReference type="InterPro" id="IPR002052">
    <property type="entry name" value="DNA_methylase_N6_adenine_CS"/>
</dbReference>
<dbReference type="PANTHER" id="PTHR42933:SF3">
    <property type="entry name" value="TYPE I RESTRICTION ENZYME MJAVIII METHYLASE SUBUNIT"/>
    <property type="match status" value="1"/>
</dbReference>
<comment type="similarity">
    <text evidence="1">Belongs to the N(4)/N(6)-methyltransferase family.</text>
</comment>
<keyword evidence="6" id="KW-0680">Restriction system</keyword>
<dbReference type="PANTHER" id="PTHR42933">
    <property type="entry name" value="SLR6095 PROTEIN"/>
    <property type="match status" value="1"/>
</dbReference>
<gene>
    <name evidence="10" type="ORF">RCF98_01515</name>
</gene>